<dbReference type="HOGENOM" id="CLU_894620_0_0_1"/>
<dbReference type="EMBL" id="CP000498">
    <property type="protein sequence ID" value="ABN66582.2"/>
    <property type="molecule type" value="Genomic_DNA"/>
</dbReference>
<dbReference type="KEGG" id="pic:PICST_31752"/>
<dbReference type="OrthoDB" id="4096130at2759"/>
<name>A3LUG0_PICST</name>
<sequence length="311" mass="34999">MLQYHFPSASEVRVPSNLPREVLLSKNLKIEAEQKPKAPLYTNTPISKSFNTNEQEYENPLNDILQESRKLINAYVLAYPETKESEQQPAPNPKKNRSRKSSSKKKIRGTKRTRSQNESSLEEVIQEKQNSPEQDSSACNTPIPNKTIYFSPSGSSKKKHQNLLQSTPVSVLKEATLNLQKSNKVLKIDKATLVTKLQEESQKENFLAEATADDSEYDDLACHADNILRMAVDSTMLGSFNGSISSSFSNTFANDSVLGIKMRKKYPDILDDDIADKSLLELRSSRWNTLDRMKASKIEINAEDLQAAVNE</sequence>
<evidence type="ECO:0000313" key="2">
    <source>
        <dbReference type="EMBL" id="ABN66582.2"/>
    </source>
</evidence>
<accession>A3LUG0</accession>
<dbReference type="GeneID" id="4838483"/>
<dbReference type="Proteomes" id="UP000002258">
    <property type="component" value="Chromosome 4"/>
</dbReference>
<dbReference type="RefSeq" id="XP_001384611.2">
    <property type="nucleotide sequence ID" value="XM_001384574.1"/>
</dbReference>
<organism evidence="2 3">
    <name type="scientific">Scheffersomyces stipitis (strain ATCC 58785 / CBS 6054 / NBRC 10063 / NRRL Y-11545)</name>
    <name type="common">Yeast</name>
    <name type="synonym">Pichia stipitis</name>
    <dbReference type="NCBI Taxonomy" id="322104"/>
    <lineage>
        <taxon>Eukaryota</taxon>
        <taxon>Fungi</taxon>
        <taxon>Dikarya</taxon>
        <taxon>Ascomycota</taxon>
        <taxon>Saccharomycotina</taxon>
        <taxon>Pichiomycetes</taxon>
        <taxon>Debaryomycetaceae</taxon>
        <taxon>Scheffersomyces</taxon>
    </lineage>
</organism>
<dbReference type="InParanoid" id="A3LUG0"/>
<proteinExistence type="predicted"/>
<dbReference type="eggNOG" id="ENOG502RQCA">
    <property type="taxonomic scope" value="Eukaryota"/>
</dbReference>
<dbReference type="OMA" id="YDDLACH"/>
<protein>
    <submittedName>
        <fullName evidence="2">Uncharacterized protein</fullName>
    </submittedName>
</protein>
<evidence type="ECO:0000313" key="3">
    <source>
        <dbReference type="Proteomes" id="UP000002258"/>
    </source>
</evidence>
<evidence type="ECO:0000256" key="1">
    <source>
        <dbReference type="SAM" id="MobiDB-lite"/>
    </source>
</evidence>
<feature type="region of interest" description="Disordered" evidence="1">
    <location>
        <begin position="82"/>
        <end position="162"/>
    </location>
</feature>
<keyword evidence="3" id="KW-1185">Reference proteome</keyword>
<dbReference type="AlphaFoldDB" id="A3LUG0"/>
<gene>
    <name evidence="2" type="ORF">PICST_31752</name>
</gene>
<feature type="compositionally biased region" description="Polar residues" evidence="1">
    <location>
        <begin position="127"/>
        <end position="155"/>
    </location>
</feature>
<feature type="compositionally biased region" description="Basic residues" evidence="1">
    <location>
        <begin position="94"/>
        <end position="114"/>
    </location>
</feature>
<reference evidence="2 3" key="1">
    <citation type="journal article" date="2007" name="Nat. Biotechnol.">
        <title>Genome sequence of the lignocellulose-bioconverting and xylose-fermenting yeast Pichia stipitis.</title>
        <authorList>
            <person name="Jeffries T.W."/>
            <person name="Grigoriev I.V."/>
            <person name="Grimwood J."/>
            <person name="Laplaza J.M."/>
            <person name="Aerts A."/>
            <person name="Salamov A."/>
            <person name="Schmutz J."/>
            <person name="Lindquist E."/>
            <person name="Dehal P."/>
            <person name="Shapiro H."/>
            <person name="Jin Y.S."/>
            <person name="Passoth V."/>
            <person name="Richardson P.M."/>
        </authorList>
    </citation>
    <scope>NUCLEOTIDE SEQUENCE [LARGE SCALE GENOMIC DNA]</scope>
    <source>
        <strain evidence="3">ATCC 58785 / CBS 6054 / NBRC 10063 / NRRL Y-11545</strain>
    </source>
</reference>